<sequence length="1242" mass="138235">MLLPVDICEQDVVRCLLETEARFRREFPLHYLARNGRLEPVKAWVDGFMAKELVHGVGYEIDAALREQDSTTEARLTVLMHAANALDDTAGDQVLEYLLRYAKRETILARDNNRRTVLDYLLDKKIVRIKSAPNASNDALLRCIESVCRLADVVTQRHWYDLASGVISSVARQGWLSLEEMISQVGSGAGATAKFANLAASRNWGELQTLLKRNPHQPSINEYDDDHPDSLSDISKLDARVLHRVAENGHVPTLQLLLQQTELDIDRRMVSVILKSELTAVTLAATANRVNCVRLLLQAGAELDPKDTDMTETQRATANSSQNLILDYWKLVQKHPSYAMTGLVNVQAADDAKMRNQGPMHVAVRVAQPEYILEAVFAETKDVDAQDKNGMTALMAAAHEGHLTNVRFLLRDDVAADVDERDKTGKTALMYAASAGHVEVVAALVEAFADLDIKDTKGKSVMHHITTSGGSKSIAAKSMNPDAKAAKSHGDDRTNGTGYAMLPEVRIRNLLEEEAQMRTASPEYKEKLTQSMISLTIDDVFRGNGFAKALACDPKLGEMFLNDCVRLNRHEAQFFNVSLDLVYGKQATSSALHAVLSLWSEDTDQAILAKDCLEHIVMRRLLEIKWELFGQRKYIEQLLMNRLLLLTMTTSSILFNDEEPPVVVFYFGLTAITFVAVALCTVQALRPKTLWNLTRVGRDRWLWIIPEKLVTSNLPSRKLFVRWCLCALALTLTIACVVPMVLVMRQLDIETWFPPVNHCVLMLTTLYFIWHEGIEMRSSGLKYFMSRMNRVQLLIYSMILVIFVPMKFGLIDAAFELQVGVGGFLTLALWVMSLQFLEVVPSASYLLPMMADLFSSIYNFFILFAVLQVGITITYYQLFRRHPEGTTFSTLGQSFLTSYFVTFGQVPLDALRAVANSPSSYAESTYVAIAGLMMLHSAVVVVVLLNVLIALMNETVTSGLAKAKTQALASFASCILRLETAMNLSAADTFDLIHLEGPNGDVVLNPIFMERVPKSLLGLSTEQSNVLLTDAADRRQWSKLVHTIEGAIDREIKFLVDSLNNVNHFSDINAAGEFEEENRIITAAQARLKDVVADARKRRGQYKDKELTKIRARVNTTMTNLKKHLLARWKPKPGEDLDNHDKCVLLLGLSQRSGVATLLDHAGQKPLHIAVQSLNRRAVTLLLRAGANVDTLDASGSSPLHVLARISDGTDDPCALCTELLAANAAIDIHNAVRFVHCDKIH</sequence>
<dbReference type="Pfam" id="PF12796">
    <property type="entry name" value="Ank_2"/>
    <property type="match status" value="2"/>
</dbReference>
<dbReference type="PANTHER" id="PTHR24166">
    <property type="entry name" value="ROLLING PEBBLES, ISOFORM B"/>
    <property type="match status" value="1"/>
</dbReference>
<keyword evidence="4" id="KW-1133">Transmembrane helix</keyword>
<feature type="repeat" description="ANK" evidence="3">
    <location>
        <begin position="424"/>
        <end position="456"/>
    </location>
</feature>
<dbReference type="PRINTS" id="PR01415">
    <property type="entry name" value="ANKYRIN"/>
</dbReference>
<dbReference type="PROSITE" id="PS50297">
    <property type="entry name" value="ANK_REP_REGION"/>
    <property type="match status" value="3"/>
</dbReference>
<feature type="transmembrane region" description="Helical" evidence="4">
    <location>
        <begin position="791"/>
        <end position="811"/>
    </location>
</feature>
<dbReference type="PROSITE" id="PS50088">
    <property type="entry name" value="ANK_REPEAT"/>
    <property type="match status" value="4"/>
</dbReference>
<evidence type="ECO:0000256" key="1">
    <source>
        <dbReference type="ARBA" id="ARBA00022737"/>
    </source>
</evidence>
<dbReference type="SUPFAM" id="SSF48403">
    <property type="entry name" value="Ankyrin repeat"/>
    <property type="match status" value="2"/>
</dbReference>
<evidence type="ECO:0000313" key="6">
    <source>
        <dbReference type="Proteomes" id="UP000243579"/>
    </source>
</evidence>
<gene>
    <name evidence="5" type="ORF">ACHHYP_05774</name>
</gene>
<dbReference type="AlphaFoldDB" id="A0A1V9YWF2"/>
<protein>
    <recommendedName>
        <fullName evidence="7">Ion transport domain-containing protein</fullName>
    </recommendedName>
</protein>
<dbReference type="Pfam" id="PF00023">
    <property type="entry name" value="Ank"/>
    <property type="match status" value="1"/>
</dbReference>
<proteinExistence type="predicted"/>
<dbReference type="Gene3D" id="1.25.40.20">
    <property type="entry name" value="Ankyrin repeat-containing domain"/>
    <property type="match status" value="4"/>
</dbReference>
<reference evidence="5 6" key="1">
    <citation type="journal article" date="2014" name="Genome Biol. Evol.">
        <title>The secreted proteins of Achlya hypogyna and Thraustotheca clavata identify the ancestral oomycete secretome and reveal gene acquisitions by horizontal gene transfer.</title>
        <authorList>
            <person name="Misner I."/>
            <person name="Blouin N."/>
            <person name="Leonard G."/>
            <person name="Richards T.A."/>
            <person name="Lane C.E."/>
        </authorList>
    </citation>
    <scope>NUCLEOTIDE SEQUENCE [LARGE SCALE GENOMIC DNA]</scope>
    <source>
        <strain evidence="5 6">ATCC 48635</strain>
    </source>
</reference>
<organism evidence="5 6">
    <name type="scientific">Achlya hypogyna</name>
    <name type="common">Oomycete</name>
    <name type="synonym">Protoachlya hypogyna</name>
    <dbReference type="NCBI Taxonomy" id="1202772"/>
    <lineage>
        <taxon>Eukaryota</taxon>
        <taxon>Sar</taxon>
        <taxon>Stramenopiles</taxon>
        <taxon>Oomycota</taxon>
        <taxon>Saprolegniomycetes</taxon>
        <taxon>Saprolegniales</taxon>
        <taxon>Achlyaceae</taxon>
        <taxon>Achlya</taxon>
    </lineage>
</organism>
<dbReference type="InterPro" id="IPR002110">
    <property type="entry name" value="Ankyrin_rpt"/>
</dbReference>
<feature type="transmembrane region" description="Helical" evidence="4">
    <location>
        <begin position="663"/>
        <end position="685"/>
    </location>
</feature>
<evidence type="ECO:0008006" key="7">
    <source>
        <dbReference type="Google" id="ProtNLM"/>
    </source>
</evidence>
<accession>A0A1V9YWF2</accession>
<feature type="transmembrane region" description="Helical" evidence="4">
    <location>
        <begin position="719"/>
        <end position="740"/>
    </location>
</feature>
<dbReference type="InterPro" id="IPR050889">
    <property type="entry name" value="Dendritic_Spine_Reg/Scaffold"/>
</dbReference>
<dbReference type="PANTHER" id="PTHR24166:SF48">
    <property type="entry name" value="PROTEIN VAPYRIN"/>
    <property type="match status" value="1"/>
</dbReference>
<evidence type="ECO:0000256" key="3">
    <source>
        <dbReference type="PROSITE-ProRule" id="PRU00023"/>
    </source>
</evidence>
<evidence type="ECO:0000313" key="5">
    <source>
        <dbReference type="EMBL" id="OQR90154.1"/>
    </source>
</evidence>
<feature type="transmembrane region" description="Helical" evidence="4">
    <location>
        <begin position="752"/>
        <end position="770"/>
    </location>
</feature>
<feature type="repeat" description="ANK" evidence="3">
    <location>
        <begin position="276"/>
        <end position="308"/>
    </location>
</feature>
<comment type="caution">
    <text evidence="5">The sequence shown here is derived from an EMBL/GenBank/DDBJ whole genome shotgun (WGS) entry which is preliminary data.</text>
</comment>
<keyword evidence="1" id="KW-0677">Repeat</keyword>
<feature type="transmembrane region" description="Helical" evidence="4">
    <location>
        <begin position="817"/>
        <end position="837"/>
    </location>
</feature>
<feature type="transmembrane region" description="Helical" evidence="4">
    <location>
        <begin position="926"/>
        <end position="952"/>
    </location>
</feature>
<evidence type="ECO:0000256" key="2">
    <source>
        <dbReference type="ARBA" id="ARBA00023043"/>
    </source>
</evidence>
<dbReference type="SMART" id="SM00248">
    <property type="entry name" value="ANK"/>
    <property type="match status" value="6"/>
</dbReference>
<feature type="repeat" description="ANK" evidence="3">
    <location>
        <begin position="1162"/>
        <end position="1194"/>
    </location>
</feature>
<keyword evidence="2 3" id="KW-0040">ANK repeat</keyword>
<dbReference type="Proteomes" id="UP000243579">
    <property type="component" value="Unassembled WGS sequence"/>
</dbReference>
<dbReference type="InterPro" id="IPR036770">
    <property type="entry name" value="Ankyrin_rpt-contain_sf"/>
</dbReference>
<feature type="repeat" description="ANK" evidence="3">
    <location>
        <begin position="389"/>
        <end position="421"/>
    </location>
</feature>
<keyword evidence="4" id="KW-0812">Transmembrane</keyword>
<keyword evidence="6" id="KW-1185">Reference proteome</keyword>
<feature type="transmembrane region" description="Helical" evidence="4">
    <location>
        <begin position="857"/>
        <end position="876"/>
    </location>
</feature>
<keyword evidence="4" id="KW-0472">Membrane</keyword>
<evidence type="ECO:0000256" key="4">
    <source>
        <dbReference type="SAM" id="Phobius"/>
    </source>
</evidence>
<name>A0A1V9YWF2_ACHHY</name>
<dbReference type="STRING" id="1202772.A0A1V9YWF2"/>
<dbReference type="EMBL" id="JNBR01000667">
    <property type="protein sequence ID" value="OQR90154.1"/>
    <property type="molecule type" value="Genomic_DNA"/>
</dbReference>